<comment type="caution">
    <text evidence="2">The sequence shown here is derived from an EMBL/GenBank/DDBJ whole genome shotgun (WGS) entry which is preliminary data.</text>
</comment>
<organism evidence="2 3">
    <name type="scientific">Kouleothrix aurantiaca</name>
    <dbReference type="NCBI Taxonomy" id="186479"/>
    <lineage>
        <taxon>Bacteria</taxon>
        <taxon>Bacillati</taxon>
        <taxon>Chloroflexota</taxon>
        <taxon>Chloroflexia</taxon>
        <taxon>Chloroflexales</taxon>
        <taxon>Roseiflexineae</taxon>
        <taxon>Roseiflexaceae</taxon>
        <taxon>Kouleothrix</taxon>
    </lineage>
</organism>
<dbReference type="Pfam" id="PF01370">
    <property type="entry name" value="Epimerase"/>
    <property type="match status" value="1"/>
</dbReference>
<dbReference type="InterPro" id="IPR001509">
    <property type="entry name" value="Epimerase_deHydtase"/>
</dbReference>
<name>A0A0N8PRR8_9CHLR</name>
<dbReference type="InterPro" id="IPR036291">
    <property type="entry name" value="NAD(P)-bd_dom_sf"/>
</dbReference>
<sequence length="250" mass="26908">MNLLVLGGTVFLGRHIVEAALARGHTVTLFNRGQHNADLFPEVEKLRGDRDGGLDALRGRRWDAAIDPSGYLPRLVRASAELLADAVDRYCFISSISVYEKLPVPGMDESAPVGTLADPGTEAITGESYGPLKALCEQAVEAALPGRALVIRPGLIVGPHDPTDRFTYWVVRVARGGEVLAPSSPASPVQVIDVRDLAEWTIQMVESRRTGTFNATGPAEALTLGSLLETCRTVSANDARFTWVSEEFIA</sequence>
<reference evidence="2 3" key="1">
    <citation type="submission" date="2015-09" db="EMBL/GenBank/DDBJ databases">
        <title>Draft genome sequence of Kouleothrix aurantiaca JCM 19913.</title>
        <authorList>
            <person name="Hemp J."/>
        </authorList>
    </citation>
    <scope>NUCLEOTIDE SEQUENCE [LARGE SCALE GENOMIC DNA]</scope>
    <source>
        <strain evidence="2 3">COM-B</strain>
    </source>
</reference>
<keyword evidence="3" id="KW-1185">Reference proteome</keyword>
<evidence type="ECO:0000259" key="1">
    <source>
        <dbReference type="Pfam" id="PF01370"/>
    </source>
</evidence>
<feature type="domain" description="NAD-dependent epimerase/dehydratase" evidence="1">
    <location>
        <begin position="84"/>
        <end position="210"/>
    </location>
</feature>
<dbReference type="AlphaFoldDB" id="A0A0N8PRR8"/>
<gene>
    <name evidence="2" type="ORF">SE17_25460</name>
</gene>
<dbReference type="Proteomes" id="UP000050509">
    <property type="component" value="Unassembled WGS sequence"/>
</dbReference>
<dbReference type="SUPFAM" id="SSF51735">
    <property type="entry name" value="NAD(P)-binding Rossmann-fold domains"/>
    <property type="match status" value="1"/>
</dbReference>
<proteinExistence type="predicted"/>
<evidence type="ECO:0000313" key="2">
    <source>
        <dbReference type="EMBL" id="KPV50685.1"/>
    </source>
</evidence>
<dbReference type="PANTHER" id="PTHR43245">
    <property type="entry name" value="BIFUNCTIONAL POLYMYXIN RESISTANCE PROTEIN ARNA"/>
    <property type="match status" value="1"/>
</dbReference>
<dbReference type="InterPro" id="IPR050177">
    <property type="entry name" value="Lipid_A_modif_metabolic_enz"/>
</dbReference>
<protein>
    <submittedName>
        <fullName evidence="2">Epimerase</fullName>
    </submittedName>
</protein>
<evidence type="ECO:0000313" key="3">
    <source>
        <dbReference type="Proteomes" id="UP000050509"/>
    </source>
</evidence>
<feature type="non-terminal residue" evidence="2">
    <location>
        <position position="250"/>
    </location>
</feature>
<dbReference type="PANTHER" id="PTHR43245:SF13">
    <property type="entry name" value="UDP-D-APIOSE_UDP-D-XYLOSE SYNTHASE 2"/>
    <property type="match status" value="1"/>
</dbReference>
<dbReference type="EMBL" id="LJCR01001260">
    <property type="protein sequence ID" value="KPV50685.1"/>
    <property type="molecule type" value="Genomic_DNA"/>
</dbReference>
<dbReference type="Gene3D" id="3.40.50.720">
    <property type="entry name" value="NAD(P)-binding Rossmann-like Domain"/>
    <property type="match status" value="1"/>
</dbReference>
<accession>A0A0N8PRR8</accession>